<sequence length="144" mass="16184">MQRVNSGVFTNIVPSAQKPPRAPTSKPTRSTEMDALRFRDVGFGEKHEKRRWKLRSDQAVHLVPIVLLVCLFILYICSSLQVEDGAIGHDHSAKTGALHRRLLEGSAAVEEASNLPSTVTRGVRVKEHDFHRFPLRLRGGNRRP</sequence>
<gene>
    <name evidence="3" type="ORF">R1sor_017677</name>
</gene>
<evidence type="ECO:0000256" key="2">
    <source>
        <dbReference type="SAM" id="Phobius"/>
    </source>
</evidence>
<evidence type="ECO:0008006" key="5">
    <source>
        <dbReference type="Google" id="ProtNLM"/>
    </source>
</evidence>
<keyword evidence="2" id="KW-1133">Transmembrane helix</keyword>
<organism evidence="3 4">
    <name type="scientific">Riccia sorocarpa</name>
    <dbReference type="NCBI Taxonomy" id="122646"/>
    <lineage>
        <taxon>Eukaryota</taxon>
        <taxon>Viridiplantae</taxon>
        <taxon>Streptophyta</taxon>
        <taxon>Embryophyta</taxon>
        <taxon>Marchantiophyta</taxon>
        <taxon>Marchantiopsida</taxon>
        <taxon>Marchantiidae</taxon>
        <taxon>Marchantiales</taxon>
        <taxon>Ricciaceae</taxon>
        <taxon>Riccia</taxon>
    </lineage>
</organism>
<comment type="caution">
    <text evidence="3">The sequence shown here is derived from an EMBL/GenBank/DDBJ whole genome shotgun (WGS) entry which is preliminary data.</text>
</comment>
<name>A0ABD3IB35_9MARC</name>
<protein>
    <recommendedName>
        <fullName evidence="5">Transmembrane protein</fullName>
    </recommendedName>
</protein>
<feature type="compositionally biased region" description="Polar residues" evidence="1">
    <location>
        <begin position="1"/>
        <end position="14"/>
    </location>
</feature>
<keyword evidence="2" id="KW-0812">Transmembrane</keyword>
<feature type="transmembrane region" description="Helical" evidence="2">
    <location>
        <begin position="59"/>
        <end position="76"/>
    </location>
</feature>
<dbReference type="Proteomes" id="UP001633002">
    <property type="component" value="Unassembled WGS sequence"/>
</dbReference>
<keyword evidence="4" id="KW-1185">Reference proteome</keyword>
<keyword evidence="2" id="KW-0472">Membrane</keyword>
<reference evidence="3 4" key="1">
    <citation type="submission" date="2024-09" db="EMBL/GenBank/DDBJ databases">
        <title>Chromosome-scale assembly of Riccia sorocarpa.</title>
        <authorList>
            <person name="Paukszto L."/>
        </authorList>
    </citation>
    <scope>NUCLEOTIDE SEQUENCE [LARGE SCALE GENOMIC DNA]</scope>
    <source>
        <strain evidence="3">LP-2024</strain>
        <tissue evidence="3">Aerial parts of the thallus</tissue>
    </source>
</reference>
<evidence type="ECO:0000256" key="1">
    <source>
        <dbReference type="SAM" id="MobiDB-lite"/>
    </source>
</evidence>
<dbReference type="AlphaFoldDB" id="A0ABD3IB35"/>
<feature type="region of interest" description="Disordered" evidence="1">
    <location>
        <begin position="1"/>
        <end position="30"/>
    </location>
</feature>
<accession>A0ABD3IB35</accession>
<proteinExistence type="predicted"/>
<evidence type="ECO:0000313" key="4">
    <source>
        <dbReference type="Proteomes" id="UP001633002"/>
    </source>
</evidence>
<evidence type="ECO:0000313" key="3">
    <source>
        <dbReference type="EMBL" id="KAL3699655.1"/>
    </source>
</evidence>
<dbReference type="EMBL" id="JBJQOH010000001">
    <property type="protein sequence ID" value="KAL3699655.1"/>
    <property type="molecule type" value="Genomic_DNA"/>
</dbReference>